<evidence type="ECO:0008006" key="5">
    <source>
        <dbReference type="Google" id="ProtNLM"/>
    </source>
</evidence>
<accession>A0AAV7P3W9</accession>
<dbReference type="Gene3D" id="3.40.50.300">
    <property type="entry name" value="P-loop containing nucleotide triphosphate hydrolases"/>
    <property type="match status" value="1"/>
</dbReference>
<sequence length="465" mass="54890">MILIIETARELMETLIKEIPSLEEELKTHDSIQEAKKQLETIEQELESFNLYLIKRKTDKLRKDIRWFTKERAYPYLSDGYYANQQRNVSQQDRQLWTTKKIVTFSDTSESEGEGTLNQSEQYNRVALLPAFIRDTSHIIAKLEGLPFNSITQLLVTMDIEALYTNVPQKEAWLAVARLFEKEDSTMESIKTFGFSEEDLAKLLEQPRSGTGTFTSSNQPKEGWFKLLELKKKTKRTELHADYILEYLRAGIIPAGLRVRNIPGLFVEIRQFLEKWSLISNRCSRDWMILIIETARELMETLIKEIQSLEEELKTHDSIQEAKKQLETIEQELESFNVYLIKRKTDKLRKDIRWFTKERAYPYLSDGYYANQQRNVSQQDRQFWTTKKIVTFSDTSESEGEGTLNQSEQYNVRVDPNEGPSRSNHFLSRGGRPRMRYRNYQRGRFQNVDNQPHTLQTRRQQYGRD</sequence>
<evidence type="ECO:0000256" key="1">
    <source>
        <dbReference type="SAM" id="Coils"/>
    </source>
</evidence>
<protein>
    <recommendedName>
        <fullName evidence="5">Reverse transcriptase domain-containing protein</fullName>
    </recommendedName>
</protein>
<name>A0AAV7P3W9_PLEWA</name>
<dbReference type="Proteomes" id="UP001066276">
    <property type="component" value="Chromosome 7"/>
</dbReference>
<feature type="compositionally biased region" description="Basic residues" evidence="2">
    <location>
        <begin position="431"/>
        <end position="441"/>
    </location>
</feature>
<organism evidence="3 4">
    <name type="scientific">Pleurodeles waltl</name>
    <name type="common">Iberian ribbed newt</name>
    <dbReference type="NCBI Taxonomy" id="8319"/>
    <lineage>
        <taxon>Eukaryota</taxon>
        <taxon>Metazoa</taxon>
        <taxon>Chordata</taxon>
        <taxon>Craniata</taxon>
        <taxon>Vertebrata</taxon>
        <taxon>Euteleostomi</taxon>
        <taxon>Amphibia</taxon>
        <taxon>Batrachia</taxon>
        <taxon>Caudata</taxon>
        <taxon>Salamandroidea</taxon>
        <taxon>Salamandridae</taxon>
        <taxon>Pleurodelinae</taxon>
        <taxon>Pleurodeles</taxon>
    </lineage>
</organism>
<feature type="compositionally biased region" description="Polar residues" evidence="2">
    <location>
        <begin position="447"/>
        <end position="465"/>
    </location>
</feature>
<keyword evidence="1" id="KW-0175">Coiled coil</keyword>
<gene>
    <name evidence="3" type="ORF">NDU88_001440</name>
</gene>
<feature type="region of interest" description="Disordered" evidence="2">
    <location>
        <begin position="412"/>
        <end position="465"/>
    </location>
</feature>
<evidence type="ECO:0000256" key="2">
    <source>
        <dbReference type="SAM" id="MobiDB-lite"/>
    </source>
</evidence>
<comment type="caution">
    <text evidence="3">The sequence shown here is derived from an EMBL/GenBank/DDBJ whole genome shotgun (WGS) entry which is preliminary data.</text>
</comment>
<dbReference type="AlphaFoldDB" id="A0AAV7P3W9"/>
<dbReference type="EMBL" id="JANPWB010000011">
    <property type="protein sequence ID" value="KAJ1122967.1"/>
    <property type="molecule type" value="Genomic_DNA"/>
</dbReference>
<feature type="coiled-coil region" evidence="1">
    <location>
        <begin position="292"/>
        <end position="339"/>
    </location>
</feature>
<evidence type="ECO:0000313" key="4">
    <source>
        <dbReference type="Proteomes" id="UP001066276"/>
    </source>
</evidence>
<keyword evidence="4" id="KW-1185">Reference proteome</keyword>
<proteinExistence type="predicted"/>
<evidence type="ECO:0000313" key="3">
    <source>
        <dbReference type="EMBL" id="KAJ1122967.1"/>
    </source>
</evidence>
<feature type="coiled-coil region" evidence="1">
    <location>
        <begin position="5"/>
        <end position="52"/>
    </location>
</feature>
<dbReference type="InterPro" id="IPR027417">
    <property type="entry name" value="P-loop_NTPase"/>
</dbReference>
<reference evidence="3" key="1">
    <citation type="journal article" date="2022" name="bioRxiv">
        <title>Sequencing and chromosome-scale assembly of the giantPleurodeles waltlgenome.</title>
        <authorList>
            <person name="Brown T."/>
            <person name="Elewa A."/>
            <person name="Iarovenko S."/>
            <person name="Subramanian E."/>
            <person name="Araus A.J."/>
            <person name="Petzold A."/>
            <person name="Susuki M."/>
            <person name="Suzuki K.-i.T."/>
            <person name="Hayashi T."/>
            <person name="Toyoda A."/>
            <person name="Oliveira C."/>
            <person name="Osipova E."/>
            <person name="Leigh N.D."/>
            <person name="Simon A."/>
            <person name="Yun M.H."/>
        </authorList>
    </citation>
    <scope>NUCLEOTIDE SEQUENCE</scope>
    <source>
        <strain evidence="3">20211129_DDA</strain>
        <tissue evidence="3">Liver</tissue>
    </source>
</reference>